<organism evidence="1 2">
    <name type="scientific">Hyalomma asiaticum</name>
    <name type="common">Tick</name>
    <dbReference type="NCBI Taxonomy" id="266040"/>
    <lineage>
        <taxon>Eukaryota</taxon>
        <taxon>Metazoa</taxon>
        <taxon>Ecdysozoa</taxon>
        <taxon>Arthropoda</taxon>
        <taxon>Chelicerata</taxon>
        <taxon>Arachnida</taxon>
        <taxon>Acari</taxon>
        <taxon>Parasitiformes</taxon>
        <taxon>Ixodida</taxon>
        <taxon>Ixodoidea</taxon>
        <taxon>Ixodidae</taxon>
        <taxon>Hyalomminae</taxon>
        <taxon>Hyalomma</taxon>
    </lineage>
</organism>
<dbReference type="Proteomes" id="UP000821845">
    <property type="component" value="Chromosome 3"/>
</dbReference>
<comment type="caution">
    <text evidence="1">The sequence shown here is derived from an EMBL/GenBank/DDBJ whole genome shotgun (WGS) entry which is preliminary data.</text>
</comment>
<evidence type="ECO:0000313" key="2">
    <source>
        <dbReference type="Proteomes" id="UP000821845"/>
    </source>
</evidence>
<keyword evidence="2" id="KW-1185">Reference proteome</keyword>
<protein>
    <submittedName>
        <fullName evidence="1">Uncharacterized protein</fullName>
    </submittedName>
</protein>
<accession>A0ACB7SPG9</accession>
<sequence>MEDTPAAACATASATVKSQRRINWPDATTRALLRLWEDNLAALRSNVRNARIYSRIVEELNAGLPHGEGPYNLKQIRLKMDNLAKRYRKERLLCTRTGSSSSKWPYYWLLHNFLGSLPMNDELLVEENVEVPEVTDVPEGAEVVASWDDAQNDENVVPRDNAEATNETPEETSSPSTHTVINEEETGSAINAPSQSIGPTRTVQSETVCVWCTHNASPSISVPEPPMTNDVASFPPNGKTPAVGRRVFPQEPERTPLDHDGHSLADVRVSRRCRPERYTEEEDETPTGAPNIDVRKGSSDTRTSC</sequence>
<proteinExistence type="predicted"/>
<dbReference type="EMBL" id="CM023483">
    <property type="protein sequence ID" value="KAH6935804.1"/>
    <property type="molecule type" value="Genomic_DNA"/>
</dbReference>
<reference evidence="1" key="1">
    <citation type="submission" date="2020-05" db="EMBL/GenBank/DDBJ databases">
        <title>Large-scale comparative analyses of tick genomes elucidate their genetic diversity and vector capacities.</title>
        <authorList>
            <person name="Jia N."/>
            <person name="Wang J."/>
            <person name="Shi W."/>
            <person name="Du L."/>
            <person name="Sun Y."/>
            <person name="Zhan W."/>
            <person name="Jiang J."/>
            <person name="Wang Q."/>
            <person name="Zhang B."/>
            <person name="Ji P."/>
            <person name="Sakyi L.B."/>
            <person name="Cui X."/>
            <person name="Yuan T."/>
            <person name="Jiang B."/>
            <person name="Yang W."/>
            <person name="Lam T.T.-Y."/>
            <person name="Chang Q."/>
            <person name="Ding S."/>
            <person name="Wang X."/>
            <person name="Zhu J."/>
            <person name="Ruan X."/>
            <person name="Zhao L."/>
            <person name="Wei J."/>
            <person name="Que T."/>
            <person name="Du C."/>
            <person name="Cheng J."/>
            <person name="Dai P."/>
            <person name="Han X."/>
            <person name="Huang E."/>
            <person name="Gao Y."/>
            <person name="Liu J."/>
            <person name="Shao H."/>
            <person name="Ye R."/>
            <person name="Li L."/>
            <person name="Wei W."/>
            <person name="Wang X."/>
            <person name="Wang C."/>
            <person name="Yang T."/>
            <person name="Huo Q."/>
            <person name="Li W."/>
            <person name="Guo W."/>
            <person name="Chen H."/>
            <person name="Zhou L."/>
            <person name="Ni X."/>
            <person name="Tian J."/>
            <person name="Zhou Y."/>
            <person name="Sheng Y."/>
            <person name="Liu T."/>
            <person name="Pan Y."/>
            <person name="Xia L."/>
            <person name="Li J."/>
            <person name="Zhao F."/>
            <person name="Cao W."/>
        </authorList>
    </citation>
    <scope>NUCLEOTIDE SEQUENCE</scope>
    <source>
        <strain evidence="1">Hyas-2018</strain>
    </source>
</reference>
<gene>
    <name evidence="1" type="ORF">HPB50_010259</name>
</gene>
<name>A0ACB7SPG9_HYAAI</name>
<evidence type="ECO:0000313" key="1">
    <source>
        <dbReference type="EMBL" id="KAH6935804.1"/>
    </source>
</evidence>